<sequence>MHVSGFSFVDLRDGEEIDHCGNYLELYHPHRLAFTWAIPEKSSGEDRVMVDIAETDTGSKLTLTVEMDPNWTEYIPQTEKAWSIMLDAMEKIVK</sequence>
<comment type="similarity">
    <text evidence="1">Belongs to the AHA1 family.</text>
</comment>
<dbReference type="SUPFAM" id="SSF55961">
    <property type="entry name" value="Bet v1-like"/>
    <property type="match status" value="1"/>
</dbReference>
<reference evidence="3 4" key="1">
    <citation type="submission" date="2022-04" db="EMBL/GenBank/DDBJ databases">
        <title>Halobacillus sp. isolated from saltern.</title>
        <authorList>
            <person name="Won M."/>
            <person name="Lee C.-M."/>
            <person name="Woen H.-Y."/>
            <person name="Kwon S.-W."/>
        </authorList>
    </citation>
    <scope>NUCLEOTIDE SEQUENCE [LARGE SCALE GENOMIC DNA]</scope>
    <source>
        <strain evidence="3 4">SSTM10-2</strain>
    </source>
</reference>
<dbReference type="Gene3D" id="3.30.530.20">
    <property type="match status" value="1"/>
</dbReference>
<dbReference type="InterPro" id="IPR023393">
    <property type="entry name" value="START-like_dom_sf"/>
</dbReference>
<evidence type="ECO:0000313" key="4">
    <source>
        <dbReference type="Proteomes" id="UP000831880"/>
    </source>
</evidence>
<name>A0ABY4H6G3_9BACI</name>
<dbReference type="Pfam" id="PF08327">
    <property type="entry name" value="AHSA1"/>
    <property type="match status" value="1"/>
</dbReference>
<dbReference type="RefSeq" id="WP_244755557.1">
    <property type="nucleotide sequence ID" value="NZ_CP095074.1"/>
</dbReference>
<dbReference type="Proteomes" id="UP000831880">
    <property type="component" value="Chromosome"/>
</dbReference>
<dbReference type="EMBL" id="CP095074">
    <property type="protein sequence ID" value="UOQ95670.1"/>
    <property type="molecule type" value="Genomic_DNA"/>
</dbReference>
<evidence type="ECO:0000313" key="3">
    <source>
        <dbReference type="EMBL" id="UOQ95670.1"/>
    </source>
</evidence>
<evidence type="ECO:0000259" key="2">
    <source>
        <dbReference type="Pfam" id="PF08327"/>
    </source>
</evidence>
<feature type="domain" description="Activator of Hsp90 ATPase homologue 1/2-like C-terminal" evidence="2">
    <location>
        <begin position="6"/>
        <end position="93"/>
    </location>
</feature>
<keyword evidence="4" id="KW-1185">Reference proteome</keyword>
<proteinExistence type="inferred from homology"/>
<organism evidence="3 4">
    <name type="scientific">Halobacillus shinanisalinarum</name>
    <dbReference type="NCBI Taxonomy" id="2932258"/>
    <lineage>
        <taxon>Bacteria</taxon>
        <taxon>Bacillati</taxon>
        <taxon>Bacillota</taxon>
        <taxon>Bacilli</taxon>
        <taxon>Bacillales</taxon>
        <taxon>Bacillaceae</taxon>
        <taxon>Halobacillus</taxon>
    </lineage>
</organism>
<protein>
    <submittedName>
        <fullName evidence="3">SRPBCC domain-containing protein</fullName>
    </submittedName>
</protein>
<gene>
    <name evidence="3" type="ORF">MUO14_11125</name>
</gene>
<dbReference type="InterPro" id="IPR013538">
    <property type="entry name" value="ASHA1/2-like_C"/>
</dbReference>
<evidence type="ECO:0000256" key="1">
    <source>
        <dbReference type="ARBA" id="ARBA00006817"/>
    </source>
</evidence>
<accession>A0ABY4H6G3</accession>